<evidence type="ECO:0000256" key="14">
    <source>
        <dbReference type="ARBA" id="ARBA00022804"/>
    </source>
</evidence>
<keyword evidence="22" id="KW-0325">Glycoprotein</keyword>
<evidence type="ECO:0000256" key="18">
    <source>
        <dbReference type="ARBA" id="ARBA00022989"/>
    </source>
</evidence>
<evidence type="ECO:0000259" key="27">
    <source>
        <dbReference type="Pfam" id="PF00516"/>
    </source>
</evidence>
<evidence type="ECO:0000256" key="9">
    <source>
        <dbReference type="ARBA" id="ARBA00022581"/>
    </source>
</evidence>
<evidence type="ECO:0000256" key="22">
    <source>
        <dbReference type="ARBA" id="ARBA00023180"/>
    </source>
</evidence>
<keyword evidence="12 24" id="KW-0812">Transmembrane</keyword>
<dbReference type="Pfam" id="PF00517">
    <property type="entry name" value="GP41"/>
    <property type="match status" value="1"/>
</dbReference>
<dbReference type="CDD" id="cd09909">
    <property type="entry name" value="HIV-1-like_HR1-HR2"/>
    <property type="match status" value="1"/>
</dbReference>
<evidence type="ECO:0000256" key="13">
    <source>
        <dbReference type="ARBA" id="ARBA00022703"/>
    </source>
</evidence>
<evidence type="ECO:0000259" key="28">
    <source>
        <dbReference type="Pfam" id="PF00517"/>
    </source>
</evidence>
<evidence type="ECO:0000313" key="29">
    <source>
        <dbReference type="EMBL" id="ACY94426.1"/>
    </source>
</evidence>
<keyword evidence="18 24" id="KW-1133">Transmembrane helix</keyword>
<reference evidence="30" key="2">
    <citation type="journal article" date="2023" name="J. Virol.">
        <title>Effect of Passive Administration of Monoclonal Antibodies Recognizing Simian Immunodeficiency Virus (SIV) V2 in CH59-Like Coil/Helical or beta-Sheet Conformations on Time of SIV&lt;sub&gt;mac251&lt;/sub&gt; Acquisition.</title>
        <authorList>
            <person name="Stamos J.D."/>
            <person name="Rahman M.A."/>
            <person name="Gorini G."/>
            <person name="Silva de Castro I."/>
            <person name="Becerra-Flores M."/>
            <person name="Van Wazer D.J."/>
            <person name="N'Guessan K.F."/>
            <person name="Clark N.M."/>
            <person name="Bissa M."/>
            <person name="Gutowska A."/>
            <person name="Mason R.D."/>
            <person name="Kim J."/>
            <person name="Rao M."/>
            <person name="Roederer M."/>
            <person name="Paquin-Proulx D."/>
            <person name="Evans D.T."/>
            <person name="Cicala C."/>
            <person name="Arthos J."/>
            <person name="Kwong P.D."/>
            <person name="Zhou T."/>
            <person name="Cardozo T."/>
            <person name="Franchini G."/>
        </authorList>
    </citation>
    <scope>X-RAY CRYSTALLOGRAPHY (2.35 ANGSTROMS) OF 285-301</scope>
</reference>
<comment type="domain">
    <text evidence="24">The 17 amino acids long immunosuppressive region is present in many retroviral envelope proteins. Synthetic peptides derived from this relatively conserved sequence inhibit immune function in vitro and in vivo.</text>
</comment>
<evidence type="ECO:0000256" key="1">
    <source>
        <dbReference type="ARBA" id="ARBA00004402"/>
    </source>
</evidence>
<dbReference type="Pfam" id="PF00516">
    <property type="entry name" value="GP120"/>
    <property type="match status" value="2"/>
</dbReference>
<name>D1G7N2_SIV</name>
<evidence type="ECO:0000256" key="3">
    <source>
        <dbReference type="ARBA" id="ARBA00004505"/>
    </source>
</evidence>
<feature type="transmembrane region" description="Helical" evidence="24">
    <location>
        <begin position="804"/>
        <end position="825"/>
    </location>
</feature>
<evidence type="ECO:0000256" key="11">
    <source>
        <dbReference type="ARBA" id="ARBA00022685"/>
    </source>
</evidence>
<comment type="subcellular location">
    <subcellularLocation>
        <location evidence="3">Host cell membrane</location>
        <topology evidence="3">Peripheral membrane protein</topology>
    </subcellularLocation>
    <subcellularLocation>
        <location evidence="1">Host cell membrane</location>
        <topology evidence="1">Single-pass type I membrane protein</topology>
    </subcellularLocation>
    <subcellularLocation>
        <location evidence="2">Host endosome membrane</location>
        <topology evidence="2">Peripheral membrane protein</topology>
    </subcellularLocation>
    <subcellularLocation>
        <location evidence="5">Host endosome membrane</location>
        <topology evidence="5">Single-pass type I membrane protein</topology>
    </subcellularLocation>
    <subcellularLocation>
        <location evidence="6">Virion membrane</location>
        <topology evidence="6">Peripheral membrane protein</topology>
    </subcellularLocation>
    <subcellularLocation>
        <location evidence="4">Virion membrane</location>
        <topology evidence="4">Single-pass type I membrane protein</topology>
    </subcellularLocation>
</comment>
<organismHost>
    <name type="scientific">Cercopithecidae</name>
    <name type="common">Old World monkeys</name>
    <dbReference type="NCBI Taxonomy" id="9527"/>
</organismHost>
<organism evidence="29">
    <name type="scientific">Simian immunodeficiency virus</name>
    <name type="common">SIV</name>
    <dbReference type="NCBI Taxonomy" id="11723"/>
    <lineage>
        <taxon>Viruses</taxon>
        <taxon>Riboviria</taxon>
        <taxon>Pararnavirae</taxon>
        <taxon>Artverviricota</taxon>
        <taxon>Revtraviricetes</taxon>
        <taxon>Ortervirales</taxon>
        <taxon>Retroviridae</taxon>
        <taxon>Orthoretrovirinae</taxon>
        <taxon>Lentivirus</taxon>
        <taxon>Lentivirus simimdef</taxon>
    </lineage>
</organism>
<keyword evidence="20 24" id="KW-0472">Membrane</keyword>
<dbReference type="SUPFAM" id="SSF58069">
    <property type="entry name" value="Virus ectodomain"/>
    <property type="match status" value="1"/>
</dbReference>
<evidence type="ECO:0000256" key="25">
    <source>
        <dbReference type="SAM" id="Coils"/>
    </source>
</evidence>
<dbReference type="Gene3D" id="2.170.40.20">
    <property type="entry name" value="Human immunodeficiency virus 1, Gp160, envelope glycoprotein"/>
    <property type="match status" value="3"/>
</dbReference>
<evidence type="ECO:0000256" key="15">
    <source>
        <dbReference type="ARBA" id="ARBA00022844"/>
    </source>
</evidence>
<evidence type="ECO:0000256" key="12">
    <source>
        <dbReference type="ARBA" id="ARBA00022692"/>
    </source>
</evidence>
<feature type="domain" description="Human immunodeficiency virus 1 envelope glycoprotein Gp120" evidence="27">
    <location>
        <begin position="260"/>
        <end position="639"/>
    </location>
</feature>
<sequence length="993" mass="114388">MGCLGNQLLIALLLVSALEIYCVQYVTVFYGVPAWKNATIPLFCTTRNRDTWGTTQCLPDNDDYSELAISITEAFDAWNNTVTEQAIEDVWNLFETSIKPCVKLTPLCIAMRCNKTETDRWGLTRNAGTTTTTTTTTAATPSVAENVINESNPCIKNNSCAGLEQEPMIGCKFNMTGLKRDKKIEYNETWYSRDLICEQSANESESKCYMHHCNTSVIQESCDKHYWDAIRFRYCAPPGYALLRCNDSNYSGFAPNCSNPCIKNNSCAGLEQEPMIGCKFNMTGLKRDKKIEYNETWYSRDLICEQSANESESKCYMHHCNTSVIQESCDKHYWDAIRFRYCAPPGYALLRCNDSNYSGFAPNCSKVVVSSCTRMMETQTSTWFGFNGTRAENRTYIYWHGKSNRTIISLNKYYNLTMRCRRPGNKTVLPVTIMSGLVFHSQPINERPKQAWCWFGGSWKEAIQEVKETLVKHPRYTGTNDTKKINLTAPAGGDPEVTFMWTNCRGEFLYCKMNWFLNWVEDRDQKSSRWRQQNTRERQKKNYVPCHIRQIINTWHKVGKNVYLPPREGDLTCNSTVTSLIAEIDWTNNNETNITMSAEVAELYRLELGDYKLVEITPIGLAPTSVRRYTTTGASRNKRGVFVLGFLGFLATAGSAMGAASLTLSAQSRTLLAGIVQQQQQLLDVVKRQQELLRLTVWGTKNLQTRVTAIEKYLKDQAQLNSWGCAFRQVCHTTVPWPNETLVPNWSNMTWQEWERQVDFLEANITQLLEEAQIQQEKNMYELQKLNSWDIFGNWFDLTSWIRYIQYGVLIVLGVVGLRIVIYVVQMLARLRQGYRPVFSSPPAYVQQIPIHKGQEPPTKEGEEGEGGDRGGSRSWPWQIEYIHFLIRQLIRLLTWLFSSCRDWLLRTYQILQPVLQSLSTTLQRVREVIRIGIAYLQYGWRYFQEAVQAWWKFARETLASAWRDIWETLGRVGRGILAIPRRVRQGLELTLL</sequence>
<evidence type="ECO:0000256" key="23">
    <source>
        <dbReference type="ARBA" id="ARBA00023296"/>
    </source>
</evidence>
<evidence type="ECO:0000256" key="17">
    <source>
        <dbReference type="ARBA" id="ARBA00022879"/>
    </source>
</evidence>
<evidence type="ECO:0000256" key="20">
    <source>
        <dbReference type="ARBA" id="ARBA00023136"/>
    </source>
</evidence>
<keyword evidence="15 24" id="KW-0946">Virion</keyword>
<evidence type="ECO:0000256" key="4">
    <source>
        <dbReference type="ARBA" id="ARBA00004563"/>
    </source>
</evidence>
<dbReference type="SMR" id="D1G7N2"/>
<feature type="coiled-coil region" evidence="25">
    <location>
        <begin position="751"/>
        <end position="778"/>
    </location>
</feature>
<dbReference type="GO" id="GO:0005198">
    <property type="term" value="F:structural molecule activity"/>
    <property type="evidence" value="ECO:0007669"/>
    <property type="project" value="InterPro"/>
</dbReference>
<keyword evidence="16 24" id="KW-1043">Host membrane</keyword>
<keyword evidence="30" id="KW-0002">3D-structure</keyword>
<dbReference type="GO" id="GO:0044175">
    <property type="term" value="C:host cell endosome membrane"/>
    <property type="evidence" value="ECO:0007669"/>
    <property type="project" value="UniProtKB-SubCell"/>
</dbReference>
<keyword evidence="8 24" id="KW-1032">Host cell membrane</keyword>
<proteinExistence type="evidence at protein level"/>
<keyword evidence="19 24" id="KW-1039">Host endosome</keyword>
<keyword evidence="7 24" id="KW-1168">Fusion of virus membrane with host membrane</keyword>
<evidence type="ECO:0000256" key="19">
    <source>
        <dbReference type="ARBA" id="ARBA00023046"/>
    </source>
</evidence>
<evidence type="ECO:0000256" key="26">
    <source>
        <dbReference type="SAM" id="MobiDB-lite"/>
    </source>
</evidence>
<keyword evidence="25" id="KW-0175">Coiled coil</keyword>
<evidence type="ECO:0007829" key="30">
    <source>
        <dbReference type="PDB" id="8FBW"/>
    </source>
</evidence>
<keyword evidence="10 24" id="KW-1162">Viral penetration into host cytoplasm</keyword>
<comment type="subunit">
    <text evidence="24">The mature envelope protein (Env) consists of a homotrimer of non-covalently associated gp120-gp41 heterodimers. The resulting complex protrudes from the virus surface as a spike.</text>
</comment>
<dbReference type="GO" id="GO:0046718">
    <property type="term" value="P:symbiont entry into host cell"/>
    <property type="evidence" value="ECO:0007669"/>
    <property type="project" value="UniProtKB-KW"/>
</dbReference>
<evidence type="ECO:0000256" key="16">
    <source>
        <dbReference type="ARBA" id="ARBA00022870"/>
    </source>
</evidence>
<reference evidence="29" key="1">
    <citation type="submission" date="2009-01" db="EMBL/GenBank/DDBJ databases">
        <authorList>
            <person name="Keele B.F."/>
        </authorList>
    </citation>
    <scope>NUCLEOTIDE SEQUENCE</scope>
    <source>
        <strain evidence="29">R02111.d15.C6</strain>
    </source>
</reference>
<accession>D1G7N2</accession>
<dbReference type="InterPro" id="IPR000328">
    <property type="entry name" value="GP41-like"/>
</dbReference>
<keyword evidence="11 24" id="KW-0165">Cleavage on pair of basic residues</keyword>
<dbReference type="InterPro" id="IPR036377">
    <property type="entry name" value="Gp120_core_sf"/>
</dbReference>
<keyword evidence="21" id="KW-1015">Disulfide bond</keyword>
<gene>
    <name evidence="29" type="primary">env</name>
</gene>
<evidence type="ECO:0000256" key="2">
    <source>
        <dbReference type="ARBA" id="ARBA00004433"/>
    </source>
</evidence>
<evidence type="ECO:0000256" key="24">
    <source>
        <dbReference type="RuleBase" id="RU363095"/>
    </source>
</evidence>
<keyword evidence="23 24" id="KW-1160">Virus entry into host cell</keyword>
<dbReference type="EMBL" id="FJ706959">
    <property type="protein sequence ID" value="ACY94426.1"/>
    <property type="molecule type" value="Genomic_DNA"/>
</dbReference>
<dbReference type="GO" id="GO:0055036">
    <property type="term" value="C:virion membrane"/>
    <property type="evidence" value="ECO:0007669"/>
    <property type="project" value="UniProtKB-SubCell"/>
</dbReference>
<dbReference type="GO" id="GO:0019031">
    <property type="term" value="C:viral envelope"/>
    <property type="evidence" value="ECO:0007669"/>
    <property type="project" value="UniProtKB-KW"/>
</dbReference>
<dbReference type="GO" id="GO:0020002">
    <property type="term" value="C:host cell plasma membrane"/>
    <property type="evidence" value="ECO:0007669"/>
    <property type="project" value="UniProtKB-SubCell"/>
</dbReference>
<keyword evidence="14 24" id="KW-1161">Viral attachment to host cell</keyword>
<dbReference type="Gene3D" id="1.10.287.210">
    <property type="match status" value="1"/>
</dbReference>
<feature type="region of interest" description="Disordered" evidence="26">
    <location>
        <begin position="851"/>
        <end position="873"/>
    </location>
</feature>
<evidence type="ECO:0000256" key="8">
    <source>
        <dbReference type="ARBA" id="ARBA00022511"/>
    </source>
</evidence>
<evidence type="ECO:0000256" key="5">
    <source>
        <dbReference type="ARBA" id="ARBA00004578"/>
    </source>
</evidence>
<evidence type="ECO:0000256" key="6">
    <source>
        <dbReference type="ARBA" id="ARBA00004650"/>
    </source>
</evidence>
<feature type="domain" description="Retroviral envelope protein GP41-like" evidence="28">
    <location>
        <begin position="657"/>
        <end position="851"/>
    </location>
</feature>
<dbReference type="InterPro" id="IPR000777">
    <property type="entry name" value="HIV1_Gp120"/>
</dbReference>
<protein>
    <recommendedName>
        <fullName evidence="24">Envelope glycoprotein gp160</fullName>
    </recommendedName>
    <component>
        <recommendedName>
            <fullName evidence="24">Surface protein gp120</fullName>
            <shortName evidence="24">SU</shortName>
        </recommendedName>
        <alternativeName>
            <fullName evidence="24">Glycoprotein 120</fullName>
            <shortName evidence="24">gp120</shortName>
        </alternativeName>
    </component>
    <component>
        <recommendedName>
            <fullName evidence="24">Transmembrane protein gp41</fullName>
            <shortName evidence="24">TM</shortName>
        </recommendedName>
    </component>
</protein>
<keyword evidence="17 24" id="KW-0261">Viral envelope protein</keyword>
<dbReference type="GO" id="GO:0039663">
    <property type="term" value="P:membrane fusion involved in viral entry into host cell"/>
    <property type="evidence" value="ECO:0007669"/>
    <property type="project" value="UniProtKB-KW"/>
</dbReference>
<feature type="domain" description="Human immunodeficiency virus 1 envelope glycoprotein Gp120" evidence="27">
    <location>
        <begin position="24"/>
        <end position="259"/>
    </location>
</feature>
<dbReference type="PDB" id="8FBW">
    <property type="method" value="X-ray"/>
    <property type="resolution" value="2.35 A"/>
    <property type="chains" value="E/F=285-301"/>
</dbReference>
<keyword evidence="9 24" id="KW-0945">Host-virus interaction</keyword>
<dbReference type="GO" id="GO:0019062">
    <property type="term" value="P:virion attachment to host cell"/>
    <property type="evidence" value="ECO:0007669"/>
    <property type="project" value="UniProtKB-UniRule"/>
</dbReference>
<dbReference type="SUPFAM" id="SSF56502">
    <property type="entry name" value="gp120 core"/>
    <property type="match status" value="2"/>
</dbReference>
<feature type="compositionally biased region" description="Basic and acidic residues" evidence="26">
    <location>
        <begin position="853"/>
        <end position="872"/>
    </location>
</feature>
<evidence type="ECO:0000256" key="10">
    <source>
        <dbReference type="ARBA" id="ARBA00022595"/>
    </source>
</evidence>
<evidence type="ECO:0000256" key="7">
    <source>
        <dbReference type="ARBA" id="ARBA00022506"/>
    </source>
</evidence>
<organismHost>
    <name type="scientific">Pan troglodytes</name>
    <name type="common">Chimpanzee</name>
    <dbReference type="NCBI Taxonomy" id="9598"/>
</organismHost>
<evidence type="ECO:0000256" key="21">
    <source>
        <dbReference type="ARBA" id="ARBA00023157"/>
    </source>
</evidence>
<keyword evidence="13 24" id="KW-0053">Apoptosis</keyword>